<sequence>MKDWVKKLLGRPTALKRHKVHIDMRYEEHSYKSNQTFDAAKPNSIDLDDIDTETLDQKSTK</sequence>
<dbReference type="Proteomes" id="UP000278035">
    <property type="component" value="Chromosome"/>
</dbReference>
<accession>A0A3G8LYQ8</accession>
<proteinExistence type="predicted"/>
<protein>
    <submittedName>
        <fullName evidence="2">Uncharacterized protein</fullName>
    </submittedName>
</protein>
<evidence type="ECO:0000313" key="2">
    <source>
        <dbReference type="EMBL" id="AZG74012.1"/>
    </source>
</evidence>
<gene>
    <name evidence="2" type="ORF">EGC82_15350</name>
</gene>
<name>A0A3G8LYQ8_9GAMM</name>
<evidence type="ECO:0000256" key="1">
    <source>
        <dbReference type="SAM" id="MobiDB-lite"/>
    </source>
</evidence>
<reference evidence="3" key="1">
    <citation type="submission" date="2018-11" db="EMBL/GenBank/DDBJ databases">
        <title>Shewanella sp. M2.</title>
        <authorList>
            <person name="Hwang Y.J."/>
            <person name="Hwang C.Y."/>
        </authorList>
    </citation>
    <scope>NUCLEOTIDE SEQUENCE [LARGE SCALE GENOMIC DNA]</scope>
    <source>
        <strain evidence="3">LMG 19866</strain>
    </source>
</reference>
<evidence type="ECO:0000313" key="3">
    <source>
        <dbReference type="Proteomes" id="UP000278035"/>
    </source>
</evidence>
<dbReference type="EMBL" id="CP034015">
    <property type="protein sequence ID" value="AZG74012.1"/>
    <property type="molecule type" value="Genomic_DNA"/>
</dbReference>
<dbReference type="KEGG" id="slj:EGC82_15350"/>
<dbReference type="OrthoDB" id="6268093at2"/>
<dbReference type="RefSeq" id="WP_124731538.1">
    <property type="nucleotide sequence ID" value="NZ_CBCSKC010000029.1"/>
</dbReference>
<keyword evidence="3" id="KW-1185">Reference proteome</keyword>
<organism evidence="2 3">
    <name type="scientific">Shewanella livingstonensis</name>
    <dbReference type="NCBI Taxonomy" id="150120"/>
    <lineage>
        <taxon>Bacteria</taxon>
        <taxon>Pseudomonadati</taxon>
        <taxon>Pseudomonadota</taxon>
        <taxon>Gammaproteobacteria</taxon>
        <taxon>Alteromonadales</taxon>
        <taxon>Shewanellaceae</taxon>
        <taxon>Shewanella</taxon>
    </lineage>
</organism>
<feature type="region of interest" description="Disordered" evidence="1">
    <location>
        <begin position="34"/>
        <end position="61"/>
    </location>
</feature>
<dbReference type="AlphaFoldDB" id="A0A3G8LYQ8"/>